<name>A0A1Y2I0W2_9FUNG</name>
<dbReference type="InterPro" id="IPR050618">
    <property type="entry name" value="Ubq-SigPath_Reg"/>
</dbReference>
<organism evidence="2 3">
    <name type="scientific">Catenaria anguillulae PL171</name>
    <dbReference type="NCBI Taxonomy" id="765915"/>
    <lineage>
        <taxon>Eukaryota</taxon>
        <taxon>Fungi</taxon>
        <taxon>Fungi incertae sedis</taxon>
        <taxon>Blastocladiomycota</taxon>
        <taxon>Blastocladiomycetes</taxon>
        <taxon>Blastocladiales</taxon>
        <taxon>Catenariaceae</taxon>
        <taxon>Catenaria</taxon>
    </lineage>
</organism>
<dbReference type="OrthoDB" id="258495at2759"/>
<accession>A0A1Y2I0W2</accession>
<reference evidence="2 3" key="1">
    <citation type="submission" date="2016-07" db="EMBL/GenBank/DDBJ databases">
        <title>Pervasive Adenine N6-methylation of Active Genes in Fungi.</title>
        <authorList>
            <consortium name="DOE Joint Genome Institute"/>
            <person name="Mondo S.J."/>
            <person name="Dannebaum R.O."/>
            <person name="Kuo R.C."/>
            <person name="Labutti K."/>
            <person name="Haridas S."/>
            <person name="Kuo A."/>
            <person name="Salamov A."/>
            <person name="Ahrendt S.R."/>
            <person name="Lipzen A."/>
            <person name="Sullivan W."/>
            <person name="Andreopoulos W.B."/>
            <person name="Clum A."/>
            <person name="Lindquist E."/>
            <person name="Daum C."/>
            <person name="Ramamoorthy G.K."/>
            <person name="Gryganskyi A."/>
            <person name="Culley D."/>
            <person name="Magnuson J.K."/>
            <person name="James T.Y."/>
            <person name="O'Malley M.A."/>
            <person name="Stajich J.E."/>
            <person name="Spatafora J.W."/>
            <person name="Visel A."/>
            <person name="Grigoriev I.V."/>
        </authorList>
    </citation>
    <scope>NUCLEOTIDE SEQUENCE [LARGE SCALE GENOMIC DNA]</scope>
    <source>
        <strain evidence="2 3">PL171</strain>
    </source>
</reference>
<dbReference type="InterPro" id="IPR043136">
    <property type="entry name" value="B30.2/SPRY_sf"/>
</dbReference>
<sequence>PPSPILYFEVTITSMSPQTTVAIGLATVPYPCFRLPGWHDWSIGYHSDDGRVFVSDDNVGVPYGKPYRLDDTVGCGVDTRTGKVFFTRNGERMPIVDCADVPAPRLTVKPCIGADGKCTLKTNFGTEPFRWQEANDSRAMYA</sequence>
<gene>
    <name evidence="2" type="ORF">BCR44DRAFT_1369321</name>
</gene>
<proteinExistence type="predicted"/>
<evidence type="ECO:0000313" key="3">
    <source>
        <dbReference type="Proteomes" id="UP000193411"/>
    </source>
</evidence>
<dbReference type="Gene3D" id="2.60.120.920">
    <property type="match status" value="1"/>
</dbReference>
<feature type="non-terminal residue" evidence="2">
    <location>
        <position position="142"/>
    </location>
</feature>
<keyword evidence="3" id="KW-1185">Reference proteome</keyword>
<comment type="caution">
    <text evidence="2">The sequence shown here is derived from an EMBL/GenBank/DDBJ whole genome shotgun (WGS) entry which is preliminary data.</text>
</comment>
<dbReference type="Pfam" id="PF00622">
    <property type="entry name" value="SPRY"/>
    <property type="match status" value="1"/>
</dbReference>
<evidence type="ECO:0000313" key="2">
    <source>
        <dbReference type="EMBL" id="ORZ39611.1"/>
    </source>
</evidence>
<feature type="domain" description="B30.2/SPRY" evidence="1">
    <location>
        <begin position="1"/>
        <end position="129"/>
    </location>
</feature>
<dbReference type="CDD" id="cd12885">
    <property type="entry name" value="SPRY_RanBP_like"/>
    <property type="match status" value="1"/>
</dbReference>
<dbReference type="SUPFAM" id="SSF49899">
    <property type="entry name" value="Concanavalin A-like lectins/glucanases"/>
    <property type="match status" value="1"/>
</dbReference>
<dbReference type="EMBL" id="MCFL01000005">
    <property type="protein sequence ID" value="ORZ39611.1"/>
    <property type="molecule type" value="Genomic_DNA"/>
</dbReference>
<dbReference type="GO" id="GO:0030246">
    <property type="term" value="F:carbohydrate binding"/>
    <property type="evidence" value="ECO:0007669"/>
    <property type="project" value="UniProtKB-KW"/>
</dbReference>
<feature type="non-terminal residue" evidence="2">
    <location>
        <position position="1"/>
    </location>
</feature>
<dbReference type="PROSITE" id="PS50188">
    <property type="entry name" value="B302_SPRY"/>
    <property type="match status" value="1"/>
</dbReference>
<dbReference type="STRING" id="765915.A0A1Y2I0W2"/>
<protein>
    <submittedName>
        <fullName evidence="2">Concanavalin A-like lectin/glucanase domain-containing protein</fullName>
    </submittedName>
</protein>
<keyword evidence="2" id="KW-0430">Lectin</keyword>
<dbReference type="InterPro" id="IPR001870">
    <property type="entry name" value="B30.2/SPRY"/>
</dbReference>
<dbReference type="InterPro" id="IPR013320">
    <property type="entry name" value="ConA-like_dom_sf"/>
</dbReference>
<dbReference type="Proteomes" id="UP000193411">
    <property type="component" value="Unassembled WGS sequence"/>
</dbReference>
<dbReference type="AlphaFoldDB" id="A0A1Y2I0W2"/>
<evidence type="ECO:0000259" key="1">
    <source>
        <dbReference type="PROSITE" id="PS50188"/>
    </source>
</evidence>
<dbReference type="InterPro" id="IPR003877">
    <property type="entry name" value="SPRY_dom"/>
</dbReference>
<dbReference type="SMART" id="SM00449">
    <property type="entry name" value="SPRY"/>
    <property type="match status" value="1"/>
</dbReference>
<dbReference type="PANTHER" id="PTHR12864">
    <property type="entry name" value="RAN BINDING PROTEIN 9-RELATED"/>
    <property type="match status" value="1"/>
</dbReference>
<dbReference type="InterPro" id="IPR044736">
    <property type="entry name" value="Gid1/RanBPM/SPLA_SPRY"/>
</dbReference>